<feature type="compositionally biased region" description="Basic and acidic residues" evidence="9">
    <location>
        <begin position="149"/>
        <end position="159"/>
    </location>
</feature>
<evidence type="ECO:0000256" key="5">
    <source>
        <dbReference type="ARBA" id="ARBA00022912"/>
    </source>
</evidence>
<comment type="catalytic activity">
    <reaction evidence="8">
        <text>O-phospho-L-threonyl-[protein] + H2O = L-threonyl-[protein] + phosphate</text>
        <dbReference type="Rhea" id="RHEA:47004"/>
        <dbReference type="Rhea" id="RHEA-COMP:11060"/>
        <dbReference type="Rhea" id="RHEA-COMP:11605"/>
        <dbReference type="ChEBI" id="CHEBI:15377"/>
        <dbReference type="ChEBI" id="CHEBI:30013"/>
        <dbReference type="ChEBI" id="CHEBI:43474"/>
        <dbReference type="ChEBI" id="CHEBI:61977"/>
        <dbReference type="EC" id="3.1.3.16"/>
    </reaction>
</comment>
<evidence type="ECO:0000256" key="3">
    <source>
        <dbReference type="ARBA" id="ARBA00022723"/>
    </source>
</evidence>
<evidence type="ECO:0000313" key="10">
    <source>
        <dbReference type="EMBL" id="VDM71568.1"/>
    </source>
</evidence>
<evidence type="ECO:0000256" key="7">
    <source>
        <dbReference type="ARBA" id="ARBA00047761"/>
    </source>
</evidence>
<feature type="non-terminal residue" evidence="10">
    <location>
        <position position="1"/>
    </location>
</feature>
<gene>
    <name evidence="10" type="ORF">SVUK_LOCUS6566</name>
</gene>
<evidence type="ECO:0000256" key="8">
    <source>
        <dbReference type="ARBA" id="ARBA00048336"/>
    </source>
</evidence>
<dbReference type="GO" id="GO:0004722">
    <property type="term" value="F:protein serine/threonine phosphatase activity"/>
    <property type="evidence" value="ECO:0007669"/>
    <property type="project" value="UniProtKB-EC"/>
</dbReference>
<dbReference type="PRINTS" id="PR00114">
    <property type="entry name" value="STPHPHTASE"/>
</dbReference>
<comment type="cofactor">
    <cofactor evidence="1">
        <name>Mn(2+)</name>
        <dbReference type="ChEBI" id="CHEBI:29035"/>
    </cofactor>
</comment>
<accession>A0A3P7KWD3</accession>
<feature type="compositionally biased region" description="Polar residues" evidence="9">
    <location>
        <begin position="160"/>
        <end position="177"/>
    </location>
</feature>
<dbReference type="EMBL" id="UYYB01021032">
    <property type="protein sequence ID" value="VDM71568.1"/>
    <property type="molecule type" value="Genomic_DNA"/>
</dbReference>
<evidence type="ECO:0000256" key="2">
    <source>
        <dbReference type="ARBA" id="ARBA00013081"/>
    </source>
</evidence>
<name>A0A3P7KWD3_STRVU</name>
<feature type="region of interest" description="Disordered" evidence="9">
    <location>
        <begin position="100"/>
        <end position="186"/>
    </location>
</feature>
<dbReference type="GO" id="GO:0005737">
    <property type="term" value="C:cytoplasm"/>
    <property type="evidence" value="ECO:0007669"/>
    <property type="project" value="TreeGrafter"/>
</dbReference>
<reference evidence="10 11" key="1">
    <citation type="submission" date="2018-11" db="EMBL/GenBank/DDBJ databases">
        <authorList>
            <consortium name="Pathogen Informatics"/>
        </authorList>
    </citation>
    <scope>NUCLEOTIDE SEQUENCE [LARGE SCALE GENOMIC DNA]</scope>
</reference>
<proteinExistence type="predicted"/>
<evidence type="ECO:0000256" key="9">
    <source>
        <dbReference type="SAM" id="MobiDB-lite"/>
    </source>
</evidence>
<evidence type="ECO:0000256" key="6">
    <source>
        <dbReference type="ARBA" id="ARBA00023211"/>
    </source>
</evidence>
<dbReference type="SUPFAM" id="SSF56300">
    <property type="entry name" value="Metallo-dependent phosphatases"/>
    <property type="match status" value="1"/>
</dbReference>
<dbReference type="Gene3D" id="3.60.21.10">
    <property type="match status" value="1"/>
</dbReference>
<evidence type="ECO:0000313" key="11">
    <source>
        <dbReference type="Proteomes" id="UP000270094"/>
    </source>
</evidence>
<keyword evidence="3" id="KW-0479">Metal-binding</keyword>
<dbReference type="OrthoDB" id="1930084at2759"/>
<keyword evidence="6" id="KW-0464">Manganese</keyword>
<organism evidence="10 11">
    <name type="scientific">Strongylus vulgaris</name>
    <name type="common">Blood worm</name>
    <dbReference type="NCBI Taxonomy" id="40348"/>
    <lineage>
        <taxon>Eukaryota</taxon>
        <taxon>Metazoa</taxon>
        <taxon>Ecdysozoa</taxon>
        <taxon>Nematoda</taxon>
        <taxon>Chromadorea</taxon>
        <taxon>Rhabditida</taxon>
        <taxon>Rhabditina</taxon>
        <taxon>Rhabditomorpha</taxon>
        <taxon>Strongyloidea</taxon>
        <taxon>Strongylidae</taxon>
        <taxon>Strongylus</taxon>
    </lineage>
</organism>
<dbReference type="EC" id="3.1.3.16" evidence="2"/>
<evidence type="ECO:0000256" key="1">
    <source>
        <dbReference type="ARBA" id="ARBA00001936"/>
    </source>
</evidence>
<evidence type="ECO:0000256" key="4">
    <source>
        <dbReference type="ARBA" id="ARBA00022801"/>
    </source>
</evidence>
<dbReference type="GO" id="GO:0046872">
    <property type="term" value="F:metal ion binding"/>
    <property type="evidence" value="ECO:0007669"/>
    <property type="project" value="UniProtKB-KW"/>
</dbReference>
<feature type="compositionally biased region" description="Polar residues" evidence="9">
    <location>
        <begin position="123"/>
        <end position="145"/>
    </location>
</feature>
<dbReference type="GO" id="GO:0005634">
    <property type="term" value="C:nucleus"/>
    <property type="evidence" value="ECO:0007669"/>
    <property type="project" value="TreeGrafter"/>
</dbReference>
<sequence length="186" mass="20267">LADQFKWIDNKRGVEKKFLKVFGIKAVANFCASLNIDLICRAHQCVIDGYEFFADRKCLTIFSAPCYCGELDNQAGVLIVNSRLECRVLTFKRGVKPVTKTKGASTEEAAPGSMRTQEDVKKTQGTPTVTPQRSAETCKSSSNEQAVVAKKESTNENAKKSGQVSAGTSNAESNSNDAKMESKQSK</sequence>
<protein>
    <recommendedName>
        <fullName evidence="2">protein-serine/threonine phosphatase</fullName>
        <ecNumber evidence="2">3.1.3.16</ecNumber>
    </recommendedName>
</protein>
<dbReference type="PANTHER" id="PTHR11668">
    <property type="entry name" value="SERINE/THREONINE PROTEIN PHOSPHATASE"/>
    <property type="match status" value="1"/>
</dbReference>
<keyword evidence="5" id="KW-0904">Protein phosphatase</keyword>
<keyword evidence="11" id="KW-1185">Reference proteome</keyword>
<dbReference type="PANTHER" id="PTHR11668:SF300">
    <property type="entry name" value="SERINE_THREONINE-PROTEIN PHOSPHATASE"/>
    <property type="match status" value="1"/>
</dbReference>
<dbReference type="InterPro" id="IPR050341">
    <property type="entry name" value="PP1_catalytic_subunit"/>
</dbReference>
<keyword evidence="4" id="KW-0378">Hydrolase</keyword>
<dbReference type="InterPro" id="IPR006186">
    <property type="entry name" value="Ser/Thr-sp_prot-phosphatase"/>
</dbReference>
<comment type="catalytic activity">
    <reaction evidence="7">
        <text>O-phospho-L-seryl-[protein] + H2O = L-seryl-[protein] + phosphate</text>
        <dbReference type="Rhea" id="RHEA:20629"/>
        <dbReference type="Rhea" id="RHEA-COMP:9863"/>
        <dbReference type="Rhea" id="RHEA-COMP:11604"/>
        <dbReference type="ChEBI" id="CHEBI:15377"/>
        <dbReference type="ChEBI" id="CHEBI:29999"/>
        <dbReference type="ChEBI" id="CHEBI:43474"/>
        <dbReference type="ChEBI" id="CHEBI:83421"/>
        <dbReference type="EC" id="3.1.3.16"/>
    </reaction>
</comment>
<dbReference type="AlphaFoldDB" id="A0A3P7KWD3"/>
<dbReference type="InterPro" id="IPR029052">
    <property type="entry name" value="Metallo-depent_PP-like"/>
</dbReference>
<dbReference type="Proteomes" id="UP000270094">
    <property type="component" value="Unassembled WGS sequence"/>
</dbReference>